<dbReference type="PANTHER" id="PTHR12608">
    <property type="entry name" value="TRANSMEMBRANE PROTEIN HTP-1 RELATED"/>
    <property type="match status" value="1"/>
</dbReference>
<reference evidence="7" key="1">
    <citation type="submission" date="2022-01" db="EMBL/GenBank/DDBJ databases">
        <authorList>
            <person name="Karlyshev A.V."/>
            <person name="Jaspars M."/>
        </authorList>
    </citation>
    <scope>NUCLEOTIDE SEQUENCE</scope>
    <source>
        <strain evidence="7">AGSA3-2</strain>
    </source>
</reference>
<feature type="transmembrane region" description="Helical" evidence="6">
    <location>
        <begin position="164"/>
        <end position="181"/>
    </location>
</feature>
<evidence type="ECO:0000256" key="4">
    <source>
        <dbReference type="ARBA" id="ARBA00022989"/>
    </source>
</evidence>
<dbReference type="GO" id="GO:0016020">
    <property type="term" value="C:membrane"/>
    <property type="evidence" value="ECO:0007669"/>
    <property type="project" value="UniProtKB-SubCell"/>
</dbReference>
<evidence type="ECO:0000313" key="7">
    <source>
        <dbReference type="EMBL" id="MCE7507511.1"/>
    </source>
</evidence>
<sequence>MEAFLSSTLLVTLGEIGDKTQLLSLALVCRFRRPWPILAGVIIATLINHGLSVWFGDWLSAHIPEQWLRWILGIGFIGLGLWMLIPDQDEEIKADPRFGPFLTALVLFFIAEIGDKTQLATVALAVRFQEFWPVLLGSTAGMIAANLPVIWVAHRLAGERLERWAHRISAVLFIVFGIWALL</sequence>
<keyword evidence="5 6" id="KW-0472">Membrane</keyword>
<feature type="transmembrane region" description="Helical" evidence="6">
    <location>
        <begin position="97"/>
        <end position="114"/>
    </location>
</feature>
<feature type="transmembrane region" description="Helical" evidence="6">
    <location>
        <begin position="35"/>
        <end position="55"/>
    </location>
</feature>
<comment type="subcellular location">
    <subcellularLocation>
        <location evidence="1 6">Membrane</location>
        <topology evidence="1 6">Multi-pass membrane protein</topology>
    </subcellularLocation>
</comment>
<accession>A0A9Q3ZDF7</accession>
<dbReference type="Proteomes" id="UP001107961">
    <property type="component" value="Unassembled WGS sequence"/>
</dbReference>
<dbReference type="GeneID" id="94688841"/>
<dbReference type="InterPro" id="IPR001727">
    <property type="entry name" value="GDT1-like"/>
</dbReference>
<evidence type="ECO:0000256" key="6">
    <source>
        <dbReference type="RuleBase" id="RU365102"/>
    </source>
</evidence>
<keyword evidence="4 6" id="KW-1133">Transmembrane helix</keyword>
<organism evidence="7 8">
    <name type="scientific">Alloalcanivorax xenomutans</name>
    <dbReference type="NCBI Taxonomy" id="1094342"/>
    <lineage>
        <taxon>Bacteria</taxon>
        <taxon>Pseudomonadati</taxon>
        <taxon>Pseudomonadota</taxon>
        <taxon>Gammaproteobacteria</taxon>
        <taxon>Oceanospirillales</taxon>
        <taxon>Alcanivoracaceae</taxon>
        <taxon>Alloalcanivorax</taxon>
    </lineage>
</organism>
<feature type="transmembrane region" description="Helical" evidence="6">
    <location>
        <begin position="67"/>
        <end position="85"/>
    </location>
</feature>
<protein>
    <recommendedName>
        <fullName evidence="6">GDT1 family protein</fullName>
    </recommendedName>
</protein>
<dbReference type="PANTHER" id="PTHR12608:SF1">
    <property type="entry name" value="TRANSMEMBRANE PROTEIN 165"/>
    <property type="match status" value="1"/>
</dbReference>
<dbReference type="GO" id="GO:0046873">
    <property type="term" value="F:metal ion transmembrane transporter activity"/>
    <property type="evidence" value="ECO:0007669"/>
    <property type="project" value="InterPro"/>
</dbReference>
<dbReference type="RefSeq" id="WP_080531783.1">
    <property type="nucleotide sequence ID" value="NZ_CBDDTQ010000003.1"/>
</dbReference>
<dbReference type="EMBL" id="JAJVKT010000002">
    <property type="protein sequence ID" value="MCE7507511.1"/>
    <property type="molecule type" value="Genomic_DNA"/>
</dbReference>
<evidence type="ECO:0000256" key="2">
    <source>
        <dbReference type="ARBA" id="ARBA00009190"/>
    </source>
</evidence>
<evidence type="ECO:0000313" key="8">
    <source>
        <dbReference type="Proteomes" id="UP001107961"/>
    </source>
</evidence>
<keyword evidence="3 6" id="KW-0812">Transmembrane</keyword>
<evidence type="ECO:0000256" key="1">
    <source>
        <dbReference type="ARBA" id="ARBA00004141"/>
    </source>
</evidence>
<evidence type="ECO:0000256" key="3">
    <source>
        <dbReference type="ARBA" id="ARBA00022692"/>
    </source>
</evidence>
<gene>
    <name evidence="7" type="ORF">LZG35_02595</name>
</gene>
<keyword evidence="8" id="KW-1185">Reference proteome</keyword>
<evidence type="ECO:0000256" key="5">
    <source>
        <dbReference type="ARBA" id="ARBA00023136"/>
    </source>
</evidence>
<name>A0A9Q3ZDF7_9GAMM</name>
<dbReference type="KEGG" id="axe:P40_21220"/>
<comment type="caution">
    <text evidence="7">The sequence shown here is derived from an EMBL/GenBank/DDBJ whole genome shotgun (WGS) entry which is preliminary data.</text>
</comment>
<dbReference type="AlphaFoldDB" id="A0A9Q3ZDF7"/>
<dbReference type="Pfam" id="PF01169">
    <property type="entry name" value="GDT1"/>
    <property type="match status" value="2"/>
</dbReference>
<comment type="similarity">
    <text evidence="2 6">Belongs to the GDT1 family.</text>
</comment>
<feature type="transmembrane region" description="Helical" evidence="6">
    <location>
        <begin position="134"/>
        <end position="152"/>
    </location>
</feature>
<proteinExistence type="inferred from homology"/>